<dbReference type="EC" id="2.3.1.-" evidence="2"/>
<dbReference type="EMBL" id="JAJVCY010000059">
    <property type="protein sequence ID" value="MCV3290509.1"/>
    <property type="molecule type" value="Genomic_DNA"/>
</dbReference>
<gene>
    <name evidence="2" type="ORF">LZT28_20130</name>
</gene>
<dbReference type="Gene3D" id="3.40.630.30">
    <property type="match status" value="1"/>
</dbReference>
<dbReference type="Proteomes" id="UP001208651">
    <property type="component" value="Unassembled WGS sequence"/>
</dbReference>
<evidence type="ECO:0000313" key="2">
    <source>
        <dbReference type="EMBL" id="MCV3290509.1"/>
    </source>
</evidence>
<dbReference type="PROSITE" id="PS51186">
    <property type="entry name" value="GNAT"/>
    <property type="match status" value="1"/>
</dbReference>
<comment type="caution">
    <text evidence="2">The sequence shown here is derived from an EMBL/GenBank/DDBJ whole genome shotgun (WGS) entry which is preliminary data.</text>
</comment>
<keyword evidence="2" id="KW-0012">Acyltransferase</keyword>
<evidence type="ECO:0000259" key="1">
    <source>
        <dbReference type="PROSITE" id="PS51186"/>
    </source>
</evidence>
<dbReference type="InterPro" id="IPR000182">
    <property type="entry name" value="GNAT_dom"/>
</dbReference>
<name>A0AAW5RQF1_AERME</name>
<dbReference type="SUPFAM" id="SSF55729">
    <property type="entry name" value="Acyl-CoA N-acyltransferases (Nat)"/>
    <property type="match status" value="1"/>
</dbReference>
<evidence type="ECO:0000313" key="3">
    <source>
        <dbReference type="Proteomes" id="UP001208651"/>
    </source>
</evidence>
<feature type="domain" description="N-acetyltransferase" evidence="1">
    <location>
        <begin position="35"/>
        <end position="188"/>
    </location>
</feature>
<dbReference type="AlphaFoldDB" id="A0AAW5RQF1"/>
<feature type="non-terminal residue" evidence="2">
    <location>
        <position position="1"/>
    </location>
</feature>
<dbReference type="GO" id="GO:0016747">
    <property type="term" value="F:acyltransferase activity, transferring groups other than amino-acyl groups"/>
    <property type="evidence" value="ECO:0007669"/>
    <property type="project" value="InterPro"/>
</dbReference>
<proteinExistence type="predicted"/>
<protein>
    <submittedName>
        <fullName evidence="2">GNAT family N-acetyltransferase</fullName>
        <ecNumber evidence="2">2.3.1.-</ecNumber>
    </submittedName>
</protein>
<dbReference type="RefSeq" id="WP_263686220.1">
    <property type="nucleotide sequence ID" value="NZ_JAJVCY010000059.1"/>
</dbReference>
<sequence length="202" mass="23485">ADIRLNSLMAKEIIKNLSEVDGNMTSLKEFARYGVKLVALAQDDIEMVRQWRNDPKIANLMLDKTYITSEMQQCWFDRLQYATDQFYYLVWFKNQPIGVASLIKVNRDAGCCEPGMYIYVDEYRNNIVPFCVAFALNDLAFEELGVSQLFGKIFANNQPSVRFHEACGYRHYETQEDGLGLYMLEPEPYLAARAHIARFIRY</sequence>
<dbReference type="InterPro" id="IPR016181">
    <property type="entry name" value="Acyl_CoA_acyltransferase"/>
</dbReference>
<accession>A0AAW5RQF1</accession>
<reference evidence="2" key="1">
    <citation type="submission" date="2022-01" db="EMBL/GenBank/DDBJ databases">
        <title>Comparison of Fish pathogen Aeromonas spp.</title>
        <authorList>
            <person name="Dubey S."/>
            <person name="Sorum H."/>
            <person name="Munangandu H.M."/>
        </authorList>
    </citation>
    <scope>NUCLEOTIDE SEQUENCE</scope>
    <source>
        <strain evidence="2">SD/21-15</strain>
    </source>
</reference>
<dbReference type="Pfam" id="PF13302">
    <property type="entry name" value="Acetyltransf_3"/>
    <property type="match status" value="1"/>
</dbReference>
<organism evidence="2 3">
    <name type="scientific">Aeromonas media</name>
    <dbReference type="NCBI Taxonomy" id="651"/>
    <lineage>
        <taxon>Bacteria</taxon>
        <taxon>Pseudomonadati</taxon>
        <taxon>Pseudomonadota</taxon>
        <taxon>Gammaproteobacteria</taxon>
        <taxon>Aeromonadales</taxon>
        <taxon>Aeromonadaceae</taxon>
        <taxon>Aeromonas</taxon>
    </lineage>
</organism>
<keyword evidence="2" id="KW-0808">Transferase</keyword>
<dbReference type="PANTHER" id="PTHR43415">
    <property type="entry name" value="SPERMIDINE N(1)-ACETYLTRANSFERASE"/>
    <property type="match status" value="1"/>
</dbReference>
<dbReference type="PANTHER" id="PTHR43415:SF3">
    <property type="entry name" value="GNAT-FAMILY ACETYLTRANSFERASE"/>
    <property type="match status" value="1"/>
</dbReference>